<evidence type="ECO:0000259" key="3">
    <source>
        <dbReference type="Pfam" id="PF14522"/>
    </source>
</evidence>
<keyword evidence="2" id="KW-0812">Transmembrane</keyword>
<evidence type="ECO:0000256" key="1">
    <source>
        <dbReference type="ARBA" id="ARBA00022729"/>
    </source>
</evidence>
<dbReference type="RefSeq" id="WP_324669572.1">
    <property type="nucleotide sequence ID" value="NZ_CP141614.1"/>
</dbReference>
<dbReference type="Proteomes" id="UP001333102">
    <property type="component" value="Chromosome"/>
</dbReference>
<organism evidence="4 5">
    <name type="scientific">Geochorda subterranea</name>
    <dbReference type="NCBI Taxonomy" id="3109564"/>
    <lineage>
        <taxon>Bacteria</taxon>
        <taxon>Bacillati</taxon>
        <taxon>Bacillota</taxon>
        <taxon>Limnochordia</taxon>
        <taxon>Limnochordales</taxon>
        <taxon>Geochordaceae</taxon>
        <taxon>Geochorda</taxon>
    </lineage>
</organism>
<dbReference type="PANTHER" id="PTHR35038:SF6">
    <property type="entry name" value="SURFACE LOCALIZED DECAHEME CYTOCHROME C LIPOPROTEIN"/>
    <property type="match status" value="1"/>
</dbReference>
<dbReference type="InterPro" id="IPR036280">
    <property type="entry name" value="Multihaem_cyt_sf"/>
</dbReference>
<dbReference type="Gene3D" id="1.10.780.10">
    <property type="entry name" value="Hydroxylamine Oxidoreductase, Chain A, domain 1"/>
    <property type="match status" value="1"/>
</dbReference>
<feature type="transmembrane region" description="Helical" evidence="2">
    <location>
        <begin position="291"/>
        <end position="310"/>
    </location>
</feature>
<gene>
    <name evidence="4" type="ORF">VLY81_03150</name>
</gene>
<dbReference type="EMBL" id="CP141614">
    <property type="protein sequence ID" value="WRP15181.1"/>
    <property type="molecule type" value="Genomic_DNA"/>
</dbReference>
<dbReference type="Gene3D" id="3.90.10.10">
    <property type="entry name" value="Cytochrome C3"/>
    <property type="match status" value="1"/>
</dbReference>
<dbReference type="InterPro" id="IPR029467">
    <property type="entry name" value="Cyt_c7-like"/>
</dbReference>
<evidence type="ECO:0000313" key="4">
    <source>
        <dbReference type="EMBL" id="WRP15181.1"/>
    </source>
</evidence>
<dbReference type="PANTHER" id="PTHR35038">
    <property type="entry name" value="DISSIMILATORY SULFITE REDUCTASE SIRA"/>
    <property type="match status" value="1"/>
</dbReference>
<dbReference type="SUPFAM" id="SSF48695">
    <property type="entry name" value="Multiheme cytochromes"/>
    <property type="match status" value="1"/>
</dbReference>
<name>A0ABZ1BRU3_9FIRM</name>
<evidence type="ECO:0000313" key="5">
    <source>
        <dbReference type="Proteomes" id="UP001333102"/>
    </source>
</evidence>
<keyword evidence="1" id="KW-0732">Signal</keyword>
<reference evidence="5" key="1">
    <citation type="submission" date="2023-12" db="EMBL/GenBank/DDBJ databases">
        <title>Novel isolates from deep terrestrial aquifers shed light on the physiology and ecology of the class Limnochordia.</title>
        <authorList>
            <person name="Karnachuk O.V."/>
            <person name="Lukina A.P."/>
            <person name="Avakyan M.R."/>
            <person name="Kadnikov V."/>
            <person name="Begmatov S."/>
            <person name="Beletsky A.V."/>
            <person name="Mardanov A.V."/>
            <person name="Ravin N.V."/>
        </authorList>
    </citation>
    <scope>NUCLEOTIDE SEQUENCE [LARGE SCALE GENOMIC DNA]</scope>
    <source>
        <strain evidence="5">LN</strain>
    </source>
</reference>
<keyword evidence="2" id="KW-1133">Transmembrane helix</keyword>
<proteinExistence type="predicted"/>
<sequence>MKDRTRTGGWARTAGVALLLTVMGAGGAGYAAARGGAPAQAAPSSFSPLDALDEASQACLSCHEMEGMSVIFVDGIEVDVQVDPEAFASSVHAQAGLGCQTCHVGIDDYPHPEVTQTRLQWVLEQQHVCAWCHSAGDDFHLGAHGRALSLGDPDVPNCTTCHGDAHAIQPVATPAFRAGIVDTCASCHADDELMTAHGVRTGTVPSYLAEFHGLTASLLKEKGATIPVAVCSDCHGAHAILPADDPSSSVFVTNLAATCRRCHPDATNAFATAWSMHDNPERHPLVGGIAWFYRIVTGISVLGFLGYIALERAHQRRERTRRGA</sequence>
<dbReference type="InterPro" id="IPR051829">
    <property type="entry name" value="Multiheme_Cytochr_ET"/>
</dbReference>
<dbReference type="Pfam" id="PF14522">
    <property type="entry name" value="Cytochrome_C7"/>
    <property type="match status" value="1"/>
</dbReference>
<feature type="domain" description="Cytochrome c7-like" evidence="3">
    <location>
        <begin position="87"/>
        <end position="162"/>
    </location>
</feature>
<evidence type="ECO:0000256" key="2">
    <source>
        <dbReference type="SAM" id="Phobius"/>
    </source>
</evidence>
<protein>
    <submittedName>
        <fullName evidence="4">Cytochrome c3 family protein</fullName>
    </submittedName>
</protein>
<keyword evidence="5" id="KW-1185">Reference proteome</keyword>
<accession>A0ABZ1BRU3</accession>
<keyword evidence="2" id="KW-0472">Membrane</keyword>